<gene>
    <name evidence="2" type="ORF">BC781_101802</name>
</gene>
<proteinExistence type="predicted"/>
<protein>
    <recommendedName>
        <fullName evidence="1">Xaa-Pro dipeptidyl-peptidase-like domain-containing protein</fullName>
    </recommendedName>
</protein>
<keyword evidence="3" id="KW-1185">Reference proteome</keyword>
<evidence type="ECO:0000259" key="1">
    <source>
        <dbReference type="Pfam" id="PF02129"/>
    </source>
</evidence>
<dbReference type="Gene3D" id="3.40.50.1820">
    <property type="entry name" value="alpha/beta hydrolase"/>
    <property type="match status" value="1"/>
</dbReference>
<dbReference type="InterPro" id="IPR000383">
    <property type="entry name" value="Xaa-Pro-like_dom"/>
</dbReference>
<evidence type="ECO:0000313" key="3">
    <source>
        <dbReference type="Proteomes" id="UP000245535"/>
    </source>
</evidence>
<dbReference type="EMBL" id="QGDO01000001">
    <property type="protein sequence ID" value="PWJ44442.1"/>
    <property type="molecule type" value="Genomic_DNA"/>
</dbReference>
<organism evidence="2 3">
    <name type="scientific">Sediminitomix flava</name>
    <dbReference type="NCBI Taxonomy" id="379075"/>
    <lineage>
        <taxon>Bacteria</taxon>
        <taxon>Pseudomonadati</taxon>
        <taxon>Bacteroidota</taxon>
        <taxon>Cytophagia</taxon>
        <taxon>Cytophagales</taxon>
        <taxon>Flammeovirgaceae</taxon>
        <taxon>Sediminitomix</taxon>
    </lineage>
</organism>
<dbReference type="OrthoDB" id="9805123at2"/>
<dbReference type="Gene3D" id="1.10.10.800">
    <property type="match status" value="1"/>
</dbReference>
<dbReference type="GO" id="GO:0016787">
    <property type="term" value="F:hydrolase activity"/>
    <property type="evidence" value="ECO:0007669"/>
    <property type="project" value="InterPro"/>
</dbReference>
<accession>A0A315ZGH8</accession>
<dbReference type="Proteomes" id="UP000245535">
    <property type="component" value="Unassembled WGS sequence"/>
</dbReference>
<dbReference type="InterPro" id="IPR051411">
    <property type="entry name" value="Polyketide_trans_af380"/>
</dbReference>
<dbReference type="PANTHER" id="PTHR47751">
    <property type="entry name" value="SUPERFAMILY HYDROLASE, PUTATIVE (AFU_ORTHOLOGUE AFUA_2G16580)-RELATED"/>
    <property type="match status" value="1"/>
</dbReference>
<comment type="caution">
    <text evidence="2">The sequence shown here is derived from an EMBL/GenBank/DDBJ whole genome shotgun (WGS) entry which is preliminary data.</text>
</comment>
<name>A0A315ZGH8_SEDFL</name>
<dbReference type="RefSeq" id="WP_109615934.1">
    <property type="nucleotide sequence ID" value="NZ_QGDO01000001.1"/>
</dbReference>
<feature type="domain" description="Xaa-Pro dipeptidyl-peptidase-like" evidence="1">
    <location>
        <begin position="25"/>
        <end position="216"/>
    </location>
</feature>
<dbReference type="InterPro" id="IPR029058">
    <property type="entry name" value="AB_hydrolase_fold"/>
</dbReference>
<reference evidence="2 3" key="1">
    <citation type="submission" date="2018-03" db="EMBL/GenBank/DDBJ databases">
        <title>Genomic Encyclopedia of Archaeal and Bacterial Type Strains, Phase II (KMG-II): from individual species to whole genera.</title>
        <authorList>
            <person name="Goeker M."/>
        </authorList>
    </citation>
    <scope>NUCLEOTIDE SEQUENCE [LARGE SCALE GENOMIC DNA]</scope>
    <source>
        <strain evidence="2 3">DSM 28229</strain>
    </source>
</reference>
<sequence>MKNFGIKYSTALKAGKNPVWFMSEGYKLQGNLFTPANFDATKKYTTIVTATPAGAVKEQSTGLYAERLASLGYIALSFDHRTFGESEGTPRYREDPFMKVYDIKNAVTFLSCLQSVDEDNIVGLGICSGAGYVAYAAAFDPRIKKVATVSGIFDFAGWVTTAGALPFDEMLETSIKARKHYYLTNEEQYVDAWYGETDFAEDQSQWETRNQFWKQASHYYREGGNRGWYKVTNGDYRDAQSIDIRYMMNVNPMLKYLNDRPLLAIRGEIALTGPLSDEAISYTNEGRGELFIVEGASHIDLYHVEEAVSIAIDKIHQLFNESL</sequence>
<dbReference type="SUPFAM" id="SSF53474">
    <property type="entry name" value="alpha/beta-Hydrolases"/>
    <property type="match status" value="1"/>
</dbReference>
<evidence type="ECO:0000313" key="2">
    <source>
        <dbReference type="EMBL" id="PWJ44442.1"/>
    </source>
</evidence>
<dbReference type="PANTHER" id="PTHR47751:SF1">
    <property type="entry name" value="SUPERFAMILY HYDROLASE, PUTATIVE (AFU_ORTHOLOGUE AFUA_2G16580)-RELATED"/>
    <property type="match status" value="1"/>
</dbReference>
<dbReference type="AlphaFoldDB" id="A0A315ZGH8"/>
<dbReference type="Pfam" id="PF02129">
    <property type="entry name" value="Peptidase_S15"/>
    <property type="match status" value="1"/>
</dbReference>